<dbReference type="CDD" id="cd00082">
    <property type="entry name" value="HisKA"/>
    <property type="match status" value="1"/>
</dbReference>
<keyword evidence="11" id="KW-0067">ATP-binding</keyword>
<evidence type="ECO:0000256" key="3">
    <source>
        <dbReference type="ARBA" id="ARBA00012438"/>
    </source>
</evidence>
<dbReference type="InterPro" id="IPR005467">
    <property type="entry name" value="His_kinase_dom"/>
</dbReference>
<keyword evidence="13" id="KW-0902">Two-component regulatory system</keyword>
<keyword evidence="5" id="KW-0997">Cell inner membrane</keyword>
<evidence type="ECO:0000256" key="10">
    <source>
        <dbReference type="ARBA" id="ARBA00022777"/>
    </source>
</evidence>
<keyword evidence="6" id="KW-0597">Phosphoprotein</keyword>
<evidence type="ECO:0000259" key="16">
    <source>
        <dbReference type="PROSITE" id="PS50109"/>
    </source>
</evidence>
<evidence type="ECO:0000256" key="5">
    <source>
        <dbReference type="ARBA" id="ARBA00022519"/>
    </source>
</evidence>
<dbReference type="SMART" id="SM00304">
    <property type="entry name" value="HAMP"/>
    <property type="match status" value="1"/>
</dbReference>
<comment type="catalytic activity">
    <reaction evidence="1">
        <text>ATP + protein L-histidine = ADP + protein N-phospho-L-histidine.</text>
        <dbReference type="EC" id="2.7.13.3"/>
    </reaction>
</comment>
<proteinExistence type="predicted"/>
<reference evidence="18" key="2">
    <citation type="journal article" date="2020" name="Microorganisms">
        <title>Osmotic Adaptation and Compatible Solute Biosynthesis of Phototrophic Bacteria as Revealed from Genome Analyses.</title>
        <authorList>
            <person name="Imhoff J.F."/>
            <person name="Rahn T."/>
            <person name="Kunzel S."/>
            <person name="Keller A."/>
            <person name="Neulinger S.C."/>
        </authorList>
    </citation>
    <scope>NUCLEOTIDE SEQUENCE</scope>
    <source>
        <strain evidence="18">DSM 9154</strain>
    </source>
</reference>
<evidence type="ECO:0000256" key="9">
    <source>
        <dbReference type="ARBA" id="ARBA00022741"/>
    </source>
</evidence>
<dbReference type="InterPro" id="IPR036097">
    <property type="entry name" value="HisK_dim/P_sf"/>
</dbReference>
<keyword evidence="9" id="KW-0547">Nucleotide-binding</keyword>
<evidence type="ECO:0000256" key="7">
    <source>
        <dbReference type="ARBA" id="ARBA00022679"/>
    </source>
</evidence>
<keyword evidence="8 15" id="KW-0812">Transmembrane</keyword>
<feature type="transmembrane region" description="Helical" evidence="15">
    <location>
        <begin position="165"/>
        <end position="188"/>
    </location>
</feature>
<dbReference type="InterPro" id="IPR004358">
    <property type="entry name" value="Sig_transdc_His_kin-like_C"/>
</dbReference>
<evidence type="ECO:0000313" key="19">
    <source>
        <dbReference type="Proteomes" id="UP000778970"/>
    </source>
</evidence>
<dbReference type="EC" id="2.7.13.3" evidence="3"/>
<dbReference type="Pfam" id="PF00672">
    <property type="entry name" value="HAMP"/>
    <property type="match status" value="1"/>
</dbReference>
<feature type="domain" description="Histidine kinase" evidence="16">
    <location>
        <begin position="249"/>
        <end position="446"/>
    </location>
</feature>
<evidence type="ECO:0000256" key="13">
    <source>
        <dbReference type="ARBA" id="ARBA00023012"/>
    </source>
</evidence>
<dbReference type="Gene3D" id="3.30.565.10">
    <property type="entry name" value="Histidine kinase-like ATPase, C-terminal domain"/>
    <property type="match status" value="1"/>
</dbReference>
<protein>
    <recommendedName>
        <fullName evidence="3">histidine kinase</fullName>
        <ecNumber evidence="3">2.7.13.3</ecNumber>
    </recommendedName>
</protein>
<dbReference type="InterPro" id="IPR050980">
    <property type="entry name" value="2C_sensor_his_kinase"/>
</dbReference>
<accession>A0A934QLV1</accession>
<dbReference type="CDD" id="cd06225">
    <property type="entry name" value="HAMP"/>
    <property type="match status" value="1"/>
</dbReference>
<keyword evidence="10 18" id="KW-0418">Kinase</keyword>
<dbReference type="GO" id="GO:0000155">
    <property type="term" value="F:phosphorelay sensor kinase activity"/>
    <property type="evidence" value="ECO:0007669"/>
    <property type="project" value="InterPro"/>
</dbReference>
<dbReference type="AlphaFoldDB" id="A0A934QLV1"/>
<evidence type="ECO:0000256" key="8">
    <source>
        <dbReference type="ARBA" id="ARBA00022692"/>
    </source>
</evidence>
<reference evidence="18" key="1">
    <citation type="submission" date="2017-08" db="EMBL/GenBank/DDBJ databases">
        <authorList>
            <person name="Imhoff J.F."/>
            <person name="Rahn T."/>
            <person name="Kuenzel S."/>
            <person name="Neulinger S.C."/>
        </authorList>
    </citation>
    <scope>NUCLEOTIDE SEQUENCE</scope>
    <source>
        <strain evidence="18">DSM 9154</strain>
    </source>
</reference>
<dbReference type="Proteomes" id="UP000778970">
    <property type="component" value="Unassembled WGS sequence"/>
</dbReference>
<keyword evidence="12 15" id="KW-1133">Transmembrane helix</keyword>
<evidence type="ECO:0000256" key="14">
    <source>
        <dbReference type="ARBA" id="ARBA00023136"/>
    </source>
</evidence>
<keyword evidence="4" id="KW-1003">Cell membrane</keyword>
<comment type="subcellular location">
    <subcellularLocation>
        <location evidence="2">Cell inner membrane</location>
        <topology evidence="2">Multi-pass membrane protein</topology>
    </subcellularLocation>
</comment>
<dbReference type="PROSITE" id="PS50885">
    <property type="entry name" value="HAMP"/>
    <property type="match status" value="1"/>
</dbReference>
<organism evidence="18 19">
    <name type="scientific">Rhodovibrio salinarum</name>
    <dbReference type="NCBI Taxonomy" id="1087"/>
    <lineage>
        <taxon>Bacteria</taxon>
        <taxon>Pseudomonadati</taxon>
        <taxon>Pseudomonadota</taxon>
        <taxon>Alphaproteobacteria</taxon>
        <taxon>Rhodospirillales</taxon>
        <taxon>Rhodovibrionaceae</taxon>
        <taxon>Rhodovibrio</taxon>
    </lineage>
</organism>
<dbReference type="SUPFAM" id="SSF47384">
    <property type="entry name" value="Homodimeric domain of signal transducing histidine kinase"/>
    <property type="match status" value="1"/>
</dbReference>
<sequence length="446" mass="48675">MVMTHWLPTSLTGRLVLAVVVAVVAAQAVAGVILLREQRHVTRHVVRAFTLDRVPGIAQLILPMSPDRRAEILRVLNSSTTRYTLADTPLAETGERDLRFQARLQRAMPPAIVDVRATIRSVPERGRGRYGTPLPDGDVLTLSLHLPDGRWLNIERVLHPPIPEMIWPMALSLGLSAIAVAVAVALAVRRIVRPLATLSDAADRLGRGENVGPLLEEGPADVRRTTHAFNVMSERLTRFVADRTRMLAAIAHDLRTPITGMRLRAEMIDEAETRERMLAGLNDMAEMTEAALTFAQADAQEEDSRRIDLASLVQSICDDFADAGEAVRFQGPDRLDAICRPTALKRAVRNLIVNAVRYGQAAEVTLTHTATAITLTIADDGPGLPEDQLERVFDPFVRLEESRSRETGGSGLGLSIARNIARAHGGDVTLANRPEGGAEARLTLPL</sequence>
<evidence type="ECO:0000256" key="4">
    <source>
        <dbReference type="ARBA" id="ARBA00022475"/>
    </source>
</evidence>
<dbReference type="Gene3D" id="1.10.287.130">
    <property type="match status" value="1"/>
</dbReference>
<dbReference type="InterPro" id="IPR036890">
    <property type="entry name" value="HATPase_C_sf"/>
</dbReference>
<evidence type="ECO:0000256" key="6">
    <source>
        <dbReference type="ARBA" id="ARBA00022553"/>
    </source>
</evidence>
<dbReference type="SMART" id="SM00387">
    <property type="entry name" value="HATPase_c"/>
    <property type="match status" value="1"/>
</dbReference>
<dbReference type="InterPro" id="IPR003660">
    <property type="entry name" value="HAMP_dom"/>
</dbReference>
<dbReference type="Pfam" id="PF00512">
    <property type="entry name" value="HisKA"/>
    <property type="match status" value="1"/>
</dbReference>
<dbReference type="GO" id="GO:0005524">
    <property type="term" value="F:ATP binding"/>
    <property type="evidence" value="ECO:0007669"/>
    <property type="project" value="UniProtKB-KW"/>
</dbReference>
<keyword evidence="7" id="KW-0808">Transferase</keyword>
<evidence type="ECO:0000256" key="11">
    <source>
        <dbReference type="ARBA" id="ARBA00022840"/>
    </source>
</evidence>
<dbReference type="PANTHER" id="PTHR44936:SF5">
    <property type="entry name" value="SENSOR HISTIDINE KINASE ENVZ"/>
    <property type="match status" value="1"/>
</dbReference>
<dbReference type="SUPFAM" id="SSF55874">
    <property type="entry name" value="ATPase domain of HSP90 chaperone/DNA topoisomerase II/histidine kinase"/>
    <property type="match status" value="1"/>
</dbReference>
<name>A0A934QLV1_9PROT</name>
<evidence type="ECO:0000256" key="2">
    <source>
        <dbReference type="ARBA" id="ARBA00004429"/>
    </source>
</evidence>
<comment type="caution">
    <text evidence="18">The sequence shown here is derived from an EMBL/GenBank/DDBJ whole genome shotgun (WGS) entry which is preliminary data.</text>
</comment>
<dbReference type="SMART" id="SM00388">
    <property type="entry name" value="HisKA"/>
    <property type="match status" value="1"/>
</dbReference>
<evidence type="ECO:0000256" key="12">
    <source>
        <dbReference type="ARBA" id="ARBA00022989"/>
    </source>
</evidence>
<dbReference type="InterPro" id="IPR003594">
    <property type="entry name" value="HATPase_dom"/>
</dbReference>
<keyword evidence="19" id="KW-1185">Reference proteome</keyword>
<keyword evidence="14 15" id="KW-0472">Membrane</keyword>
<evidence type="ECO:0000256" key="15">
    <source>
        <dbReference type="SAM" id="Phobius"/>
    </source>
</evidence>
<dbReference type="InterPro" id="IPR003661">
    <property type="entry name" value="HisK_dim/P_dom"/>
</dbReference>
<dbReference type="Pfam" id="PF02518">
    <property type="entry name" value="HATPase_c"/>
    <property type="match status" value="1"/>
</dbReference>
<evidence type="ECO:0000259" key="17">
    <source>
        <dbReference type="PROSITE" id="PS50885"/>
    </source>
</evidence>
<evidence type="ECO:0000256" key="1">
    <source>
        <dbReference type="ARBA" id="ARBA00000085"/>
    </source>
</evidence>
<dbReference type="PRINTS" id="PR00344">
    <property type="entry name" value="BCTRLSENSOR"/>
</dbReference>
<dbReference type="PROSITE" id="PS50109">
    <property type="entry name" value="HIS_KIN"/>
    <property type="match status" value="1"/>
</dbReference>
<feature type="domain" description="HAMP" evidence="17">
    <location>
        <begin position="189"/>
        <end position="241"/>
    </location>
</feature>
<dbReference type="EMBL" id="NRRE01000033">
    <property type="protein sequence ID" value="MBK1699034.1"/>
    <property type="molecule type" value="Genomic_DNA"/>
</dbReference>
<gene>
    <name evidence="18" type="ORF">CKO21_17460</name>
</gene>
<evidence type="ECO:0000313" key="18">
    <source>
        <dbReference type="EMBL" id="MBK1699034.1"/>
    </source>
</evidence>
<dbReference type="PANTHER" id="PTHR44936">
    <property type="entry name" value="SENSOR PROTEIN CREC"/>
    <property type="match status" value="1"/>
</dbReference>
<dbReference type="CDD" id="cd00075">
    <property type="entry name" value="HATPase"/>
    <property type="match status" value="1"/>
</dbReference>
<dbReference type="GO" id="GO:0005886">
    <property type="term" value="C:plasma membrane"/>
    <property type="evidence" value="ECO:0007669"/>
    <property type="project" value="UniProtKB-SubCell"/>
</dbReference>